<feature type="transmembrane region" description="Helical" evidence="7">
    <location>
        <begin position="44"/>
        <end position="63"/>
    </location>
</feature>
<feature type="transmembrane region" description="Helical" evidence="7">
    <location>
        <begin position="310"/>
        <end position="329"/>
    </location>
</feature>
<evidence type="ECO:0000256" key="3">
    <source>
        <dbReference type="ARBA" id="ARBA00022679"/>
    </source>
</evidence>
<reference evidence="8 9" key="3">
    <citation type="submission" date="2023-06" db="EMBL/GenBank/DDBJ databases">
        <authorList>
            <person name="Zeman M."/>
            <person name="Kubasova T."/>
            <person name="Jahodarova E."/>
            <person name="Nykrynova M."/>
            <person name="Rychlik I."/>
        </authorList>
    </citation>
    <scope>NUCLEOTIDE SEQUENCE [LARGE SCALE GENOMIC DNA]</scope>
    <source>
        <strain evidence="8 9">ET39</strain>
    </source>
</reference>
<feature type="transmembrane region" description="Helical" evidence="7">
    <location>
        <begin position="231"/>
        <end position="253"/>
    </location>
</feature>
<feature type="transmembrane region" description="Helical" evidence="7">
    <location>
        <begin position="155"/>
        <end position="174"/>
    </location>
</feature>
<keyword evidence="5 7" id="KW-1133">Transmembrane helix</keyword>
<feature type="transmembrane region" description="Helical" evidence="7">
    <location>
        <begin position="98"/>
        <end position="118"/>
    </location>
</feature>
<feature type="transmembrane region" description="Helical" evidence="7">
    <location>
        <begin position="180"/>
        <end position="197"/>
    </location>
</feature>
<evidence type="ECO:0000313" key="9">
    <source>
        <dbReference type="Proteomes" id="UP001529340"/>
    </source>
</evidence>
<dbReference type="GO" id="GO:0016740">
    <property type="term" value="F:transferase activity"/>
    <property type="evidence" value="ECO:0007669"/>
    <property type="project" value="UniProtKB-KW"/>
</dbReference>
<keyword evidence="4 7" id="KW-0812">Transmembrane</keyword>
<proteinExistence type="predicted"/>
<keyword evidence="2" id="KW-1003">Cell membrane</keyword>
<keyword evidence="6 7" id="KW-0472">Membrane</keyword>
<comment type="caution">
    <text evidence="8">The sequence shown here is derived from an EMBL/GenBank/DDBJ whole genome shotgun (WGS) entry which is preliminary data.</text>
</comment>
<dbReference type="PANTHER" id="PTHR22926:SF3">
    <property type="entry name" value="UNDECAPRENYL-PHOSPHATE ALPHA-N-ACETYLGLUCOSAMINYL 1-PHOSPHATE TRANSFERASE"/>
    <property type="match status" value="1"/>
</dbReference>
<accession>A0ABT7UBU4</accession>
<evidence type="ECO:0000256" key="1">
    <source>
        <dbReference type="ARBA" id="ARBA00004651"/>
    </source>
</evidence>
<dbReference type="RefSeq" id="WP_289607546.1">
    <property type="nucleotide sequence ID" value="NZ_JAUDCG010000018.1"/>
</dbReference>
<keyword evidence="9" id="KW-1185">Reference proteome</keyword>
<dbReference type="InterPro" id="IPR018480">
    <property type="entry name" value="PNAcMuramoyl-5peptid_Trfase_CS"/>
</dbReference>
<evidence type="ECO:0000256" key="5">
    <source>
        <dbReference type="ARBA" id="ARBA00022989"/>
    </source>
</evidence>
<feature type="transmembrane region" description="Helical" evidence="7">
    <location>
        <begin position="6"/>
        <end position="24"/>
    </location>
</feature>
<evidence type="ECO:0000256" key="6">
    <source>
        <dbReference type="ARBA" id="ARBA00023136"/>
    </source>
</evidence>
<keyword evidence="3 8" id="KW-0808">Transferase</keyword>
<dbReference type="PROSITE" id="PS01348">
    <property type="entry name" value="MRAY_2"/>
    <property type="match status" value="1"/>
</dbReference>
<dbReference type="EC" id="2.7.8.-" evidence="8"/>
<protein>
    <submittedName>
        <fullName evidence="8">MraY family glycosyltransferase</fullName>
        <ecNumber evidence="8">2.7.8.-</ecNumber>
    </submittedName>
</protein>
<sequence length="358" mass="39007">MNDILYVVLPFVISLVLTPLVKRIAYRLDAFAQVNERTVHSGKIVRIGGVAIYVAFIVSMAVFVKTDMAMNGILLGSTIVFIGGLIDDFVNLRPIYKFGFQVVAAIVLIASGVTLDVIRLPFGITISMGVVSVIVTFLWIAGITNAVNLIDGLDGLCGGISVIILIVIAMLAIIERRSDVEMISLILAGATLGFLVYNAHPASIFMGDCGALFLGFIISAISLLGFKSSTIMTLALPLLLLGLPIIDTLSAILRRTLKGHKFSEADKSHIHHQLMNKFGHKNTVIIMCIVTALFGLTAYCYMINKGIGLLSLFIIMLMVELFIEVSGMISDKYHPILSIARRIRRRLHRKKTVSEGDS</sequence>
<comment type="subcellular location">
    <subcellularLocation>
        <location evidence="1">Cell membrane</location>
        <topology evidence="1">Multi-pass membrane protein</topology>
    </subcellularLocation>
</comment>
<feature type="transmembrane region" description="Helical" evidence="7">
    <location>
        <begin position="204"/>
        <end position="225"/>
    </location>
</feature>
<dbReference type="Proteomes" id="UP001529340">
    <property type="component" value="Unassembled WGS sequence"/>
</dbReference>
<organism evidence="8 9">
    <name type="scientific">Amedibacillus dolichus</name>
    <dbReference type="NCBI Taxonomy" id="31971"/>
    <lineage>
        <taxon>Bacteria</taxon>
        <taxon>Bacillati</taxon>
        <taxon>Bacillota</taxon>
        <taxon>Erysipelotrichia</taxon>
        <taxon>Erysipelotrichales</taxon>
        <taxon>Erysipelotrichaceae</taxon>
        <taxon>Amedibacillus</taxon>
    </lineage>
</organism>
<dbReference type="Pfam" id="PF00953">
    <property type="entry name" value="Glycos_transf_4"/>
    <property type="match status" value="1"/>
</dbReference>
<dbReference type="InterPro" id="IPR000715">
    <property type="entry name" value="Glycosyl_transferase_4"/>
</dbReference>
<evidence type="ECO:0000256" key="7">
    <source>
        <dbReference type="SAM" id="Phobius"/>
    </source>
</evidence>
<feature type="transmembrane region" description="Helical" evidence="7">
    <location>
        <begin position="284"/>
        <end position="304"/>
    </location>
</feature>
<gene>
    <name evidence="8" type="ORF">QUV96_05460</name>
</gene>
<evidence type="ECO:0000256" key="4">
    <source>
        <dbReference type="ARBA" id="ARBA00022692"/>
    </source>
</evidence>
<feature type="transmembrane region" description="Helical" evidence="7">
    <location>
        <begin position="124"/>
        <end position="143"/>
    </location>
</feature>
<reference evidence="8 9" key="1">
    <citation type="submission" date="2023-06" db="EMBL/GenBank/DDBJ databases">
        <title>Identification and characterization of horizontal gene transfer across gut microbiota members of farm animals based on homology search.</title>
        <authorList>
            <person name="Schwarzerova J."/>
            <person name="Nykrynova M."/>
            <person name="Jureckova K."/>
            <person name="Cejkova D."/>
            <person name="Rychlik I."/>
        </authorList>
    </citation>
    <scope>NUCLEOTIDE SEQUENCE [LARGE SCALE GENOMIC DNA]</scope>
    <source>
        <strain evidence="8 9">ET39</strain>
    </source>
</reference>
<evidence type="ECO:0000313" key="8">
    <source>
        <dbReference type="EMBL" id="MDM8157084.1"/>
    </source>
</evidence>
<dbReference type="CDD" id="cd06853">
    <property type="entry name" value="GT_WecA_like"/>
    <property type="match status" value="1"/>
</dbReference>
<reference evidence="9" key="2">
    <citation type="submission" date="2023-06" db="EMBL/GenBank/DDBJ databases">
        <title>Identification and characterization of horizontal gene transfer across gut microbiota members of farm animals based on homology search.</title>
        <authorList>
            <person name="Zeman M."/>
            <person name="Kubasova T."/>
            <person name="Jahodarova E."/>
            <person name="Nykrynova M."/>
            <person name="Rychlik I."/>
        </authorList>
    </citation>
    <scope>NUCLEOTIDE SEQUENCE [LARGE SCALE GENOMIC DNA]</scope>
    <source>
        <strain evidence="9">ET39</strain>
    </source>
</reference>
<feature type="transmembrane region" description="Helical" evidence="7">
    <location>
        <begin position="69"/>
        <end position="86"/>
    </location>
</feature>
<name>A0ABT7UBU4_9FIRM</name>
<dbReference type="PANTHER" id="PTHR22926">
    <property type="entry name" value="PHOSPHO-N-ACETYLMURAMOYL-PENTAPEPTIDE-TRANSFERASE"/>
    <property type="match status" value="1"/>
</dbReference>
<evidence type="ECO:0000256" key="2">
    <source>
        <dbReference type="ARBA" id="ARBA00022475"/>
    </source>
</evidence>
<dbReference type="EMBL" id="JAUDCG010000018">
    <property type="protein sequence ID" value="MDM8157084.1"/>
    <property type="molecule type" value="Genomic_DNA"/>
</dbReference>